<dbReference type="GO" id="GO:0103016">
    <property type="term" value="F:tRNA-uridine 2-sulfurtransferase activity"/>
    <property type="evidence" value="ECO:0007669"/>
    <property type="project" value="UniProtKB-EC"/>
</dbReference>
<dbReference type="PANTHER" id="PTHR11933">
    <property type="entry name" value="TRNA 5-METHYLAMINOMETHYL-2-THIOURIDYLATE -METHYLTRANSFERASE"/>
    <property type="match status" value="1"/>
</dbReference>
<feature type="region of interest" description="Interaction with tRNA" evidence="11">
    <location>
        <begin position="143"/>
        <end position="145"/>
    </location>
</feature>
<dbReference type="HAMAP" id="MF_00144">
    <property type="entry name" value="tRNA_thiouridyl_MnmA"/>
    <property type="match status" value="1"/>
</dbReference>
<dbReference type="Gene3D" id="2.40.30.10">
    <property type="entry name" value="Translation factors"/>
    <property type="match status" value="1"/>
</dbReference>
<evidence type="ECO:0000313" key="14">
    <source>
        <dbReference type="EMBL" id="RZT00973.1"/>
    </source>
</evidence>
<dbReference type="Pfam" id="PF03054">
    <property type="entry name" value="tRNA_Me_trans"/>
    <property type="match status" value="1"/>
</dbReference>
<gene>
    <name evidence="11" type="primary">mnmA</name>
    <name evidence="14" type="ORF">EV209_1410</name>
</gene>
<keyword evidence="6 11" id="KW-0067">ATP-binding</keyword>
<dbReference type="Gene3D" id="3.40.50.620">
    <property type="entry name" value="HUPs"/>
    <property type="match status" value="1"/>
</dbReference>
<keyword evidence="8 11" id="KW-1015">Disulfide bond</keyword>
<dbReference type="GO" id="GO:0000049">
    <property type="term" value="F:tRNA binding"/>
    <property type="evidence" value="ECO:0007669"/>
    <property type="project" value="UniProtKB-KW"/>
</dbReference>
<dbReference type="Gene3D" id="2.30.30.280">
    <property type="entry name" value="Adenine nucleotide alpha hydrolases-like domains"/>
    <property type="match status" value="1"/>
</dbReference>
<keyword evidence="1 11" id="KW-0963">Cytoplasm</keyword>
<feature type="site" description="Interaction with tRNA" evidence="11">
    <location>
        <position position="333"/>
    </location>
</feature>
<feature type="binding site" evidence="11">
    <location>
        <position position="120"/>
    </location>
    <ligand>
        <name>ATP</name>
        <dbReference type="ChEBI" id="CHEBI:30616"/>
    </ligand>
</feature>
<comment type="similarity">
    <text evidence="11">Belongs to the MnmA/TRMU family.</text>
</comment>
<dbReference type="InterPro" id="IPR046884">
    <property type="entry name" value="MnmA-like_central"/>
</dbReference>
<comment type="catalytic activity">
    <reaction evidence="9 11">
        <text>S-sulfanyl-L-cysteinyl-[protein] + uridine(34) in tRNA + AH2 + ATP = 2-thiouridine(34) in tRNA + L-cysteinyl-[protein] + A + AMP + diphosphate + H(+)</text>
        <dbReference type="Rhea" id="RHEA:47032"/>
        <dbReference type="Rhea" id="RHEA-COMP:10131"/>
        <dbReference type="Rhea" id="RHEA-COMP:11726"/>
        <dbReference type="Rhea" id="RHEA-COMP:11727"/>
        <dbReference type="Rhea" id="RHEA-COMP:11728"/>
        <dbReference type="ChEBI" id="CHEBI:13193"/>
        <dbReference type="ChEBI" id="CHEBI:15378"/>
        <dbReference type="ChEBI" id="CHEBI:17499"/>
        <dbReference type="ChEBI" id="CHEBI:29950"/>
        <dbReference type="ChEBI" id="CHEBI:30616"/>
        <dbReference type="ChEBI" id="CHEBI:33019"/>
        <dbReference type="ChEBI" id="CHEBI:61963"/>
        <dbReference type="ChEBI" id="CHEBI:65315"/>
        <dbReference type="ChEBI" id="CHEBI:87170"/>
        <dbReference type="ChEBI" id="CHEBI:456215"/>
        <dbReference type="EC" id="2.8.1.13"/>
    </reaction>
</comment>
<dbReference type="EMBL" id="SGXF01000002">
    <property type="protein sequence ID" value="RZT00973.1"/>
    <property type="molecule type" value="Genomic_DNA"/>
</dbReference>
<protein>
    <recommendedName>
        <fullName evidence="11">tRNA-specific 2-thiouridylase MnmA</fullName>
        <ecNumber evidence="11">2.8.1.13</ecNumber>
    </recommendedName>
</protein>
<feature type="site" description="Interaction with tRNA" evidence="11">
    <location>
        <position position="121"/>
    </location>
</feature>
<evidence type="ECO:0000256" key="7">
    <source>
        <dbReference type="ARBA" id="ARBA00022884"/>
    </source>
</evidence>
<feature type="domain" description="tRNA-specific 2-thiouridylase MnmA-like central" evidence="13">
    <location>
        <begin position="203"/>
        <end position="267"/>
    </location>
</feature>
<feature type="active site" description="Cysteine persulfide intermediate" evidence="11">
    <location>
        <position position="193"/>
    </location>
</feature>
<dbReference type="InterPro" id="IPR004506">
    <property type="entry name" value="MnmA-like"/>
</dbReference>
<dbReference type="GO" id="GO:0002143">
    <property type="term" value="P:tRNA wobble position uridine thiolation"/>
    <property type="evidence" value="ECO:0007669"/>
    <property type="project" value="TreeGrafter"/>
</dbReference>
<feature type="disulfide bond" description="Alternate" evidence="11">
    <location>
        <begin position="96"/>
        <end position="193"/>
    </location>
</feature>
<dbReference type="Pfam" id="PF20258">
    <property type="entry name" value="tRNA_Me_trans_C"/>
    <property type="match status" value="1"/>
</dbReference>
<dbReference type="FunFam" id="3.40.50.620:FF:000115">
    <property type="entry name" value="tRNA-specific 2-thiouridylase MnmA"/>
    <property type="match status" value="1"/>
</dbReference>
<feature type="active site" description="Nucleophile" evidence="11">
    <location>
        <position position="96"/>
    </location>
</feature>
<reference evidence="14 15" key="1">
    <citation type="submission" date="2019-02" db="EMBL/GenBank/DDBJ databases">
        <title>Genomic Encyclopedia of Type Strains, Phase IV (KMG-IV): sequencing the most valuable type-strain genomes for metagenomic binning, comparative biology and taxonomic classification.</title>
        <authorList>
            <person name="Goeker M."/>
        </authorList>
    </citation>
    <scope>NUCLEOTIDE SEQUENCE [LARGE SCALE GENOMIC DNA]</scope>
    <source>
        <strain evidence="14 15">DSM 29486</strain>
    </source>
</reference>
<feature type="domain" description="tRNA-specific 2-thiouridylase MnmA-like C-terminal" evidence="12">
    <location>
        <begin position="274"/>
        <end position="349"/>
    </location>
</feature>
<comment type="subcellular location">
    <subcellularLocation>
        <location evidence="11">Cytoplasm</location>
    </subcellularLocation>
</comment>
<evidence type="ECO:0000259" key="12">
    <source>
        <dbReference type="Pfam" id="PF20258"/>
    </source>
</evidence>
<dbReference type="CDD" id="cd01998">
    <property type="entry name" value="MnmA_TRMU-like"/>
    <property type="match status" value="1"/>
</dbReference>
<evidence type="ECO:0000256" key="11">
    <source>
        <dbReference type="HAMAP-Rule" id="MF_00144"/>
    </source>
</evidence>
<evidence type="ECO:0000256" key="1">
    <source>
        <dbReference type="ARBA" id="ARBA00022490"/>
    </source>
</evidence>
<accession>A0A4Q7PJV2</accession>
<proteinExistence type="inferred from homology"/>
<dbReference type="NCBIfam" id="TIGR00420">
    <property type="entry name" value="trmU"/>
    <property type="match status" value="1"/>
</dbReference>
<keyword evidence="2 11" id="KW-0820">tRNA-binding</keyword>
<evidence type="ECO:0000256" key="3">
    <source>
        <dbReference type="ARBA" id="ARBA00022679"/>
    </source>
</evidence>
<dbReference type="AlphaFoldDB" id="A0A4Q7PJV2"/>
<dbReference type="Pfam" id="PF20259">
    <property type="entry name" value="tRNA_Me_trans_M"/>
    <property type="match status" value="1"/>
</dbReference>
<dbReference type="Proteomes" id="UP000292927">
    <property type="component" value="Unassembled WGS sequence"/>
</dbReference>
<name>A0A4Q7PJV2_9FIRM</name>
<comment type="caution">
    <text evidence="11">Lacks conserved residue(s) required for the propagation of feature annotation.</text>
</comment>
<comment type="function">
    <text evidence="10 11">Catalyzes the 2-thiolation of uridine at the wobble position (U34) of tRNA, leading to the formation of s(2)U34.</text>
</comment>
<keyword evidence="7 11" id="KW-0694">RNA-binding</keyword>
<dbReference type="SUPFAM" id="SSF52402">
    <property type="entry name" value="Adenine nucleotide alpha hydrolases-like"/>
    <property type="match status" value="1"/>
</dbReference>
<organism evidence="14 15">
    <name type="scientific">Cuneatibacter caecimuris</name>
    <dbReference type="NCBI Taxonomy" id="1796618"/>
    <lineage>
        <taxon>Bacteria</taxon>
        <taxon>Bacillati</taxon>
        <taxon>Bacillota</taxon>
        <taxon>Clostridia</taxon>
        <taxon>Lachnospirales</taxon>
        <taxon>Lachnospiraceae</taxon>
        <taxon>Cuneatibacter</taxon>
    </lineage>
</organism>
<keyword evidence="15" id="KW-1185">Reference proteome</keyword>
<evidence type="ECO:0000256" key="9">
    <source>
        <dbReference type="ARBA" id="ARBA00051542"/>
    </source>
</evidence>
<keyword evidence="3 11" id="KW-0808">Transferase</keyword>
<keyword evidence="5 11" id="KW-0547">Nucleotide-binding</keyword>
<dbReference type="InterPro" id="IPR023382">
    <property type="entry name" value="MnmA-like_central_sf"/>
</dbReference>
<dbReference type="GO" id="GO:0005737">
    <property type="term" value="C:cytoplasm"/>
    <property type="evidence" value="ECO:0007669"/>
    <property type="project" value="UniProtKB-SubCell"/>
</dbReference>
<dbReference type="EC" id="2.8.1.13" evidence="11"/>
<dbReference type="InterPro" id="IPR046885">
    <property type="entry name" value="MnmA-like_C"/>
</dbReference>
<evidence type="ECO:0000256" key="4">
    <source>
        <dbReference type="ARBA" id="ARBA00022694"/>
    </source>
</evidence>
<evidence type="ECO:0000259" key="13">
    <source>
        <dbReference type="Pfam" id="PF20259"/>
    </source>
</evidence>
<evidence type="ECO:0000256" key="5">
    <source>
        <dbReference type="ARBA" id="ARBA00022741"/>
    </source>
</evidence>
<evidence type="ECO:0000256" key="2">
    <source>
        <dbReference type="ARBA" id="ARBA00022555"/>
    </source>
</evidence>
<dbReference type="PANTHER" id="PTHR11933:SF5">
    <property type="entry name" value="MITOCHONDRIAL TRNA-SPECIFIC 2-THIOURIDYLASE 1"/>
    <property type="match status" value="1"/>
</dbReference>
<dbReference type="InterPro" id="IPR014729">
    <property type="entry name" value="Rossmann-like_a/b/a_fold"/>
</dbReference>
<feature type="binding site" evidence="11">
    <location>
        <position position="34"/>
    </location>
    <ligand>
        <name>ATP</name>
        <dbReference type="ChEBI" id="CHEBI:30616"/>
    </ligand>
</feature>
<evidence type="ECO:0000256" key="10">
    <source>
        <dbReference type="ARBA" id="ARBA00056575"/>
    </source>
</evidence>
<sequence>MRQTVIIGLSGGVDSSAAAFLLKEQGYSVIGVTMRLWPESSEEAGLAAIEDARQVADTLNIPFHVLDFRSEFESDVITYFMDEYRNGRTPNPCVICNRRVKWTGLLQAADRLGADFVATGHYARVRKLDNGRFAVCRSATDSKDQTYALYNLTQEQLSRTLMPAGEYEKEQIREIAQSIGLHVAGKKDSQEICFIPDQDYNRYLEEHSPSPLPPQGNFVTAGGDVLGTHRGITHYTIGQRKGLNLAMGRPVFVTALRPDTNEVVIGESEDLFTKKLVIRQVNFQALSSLAEPVRASGKIRYAHRGAPCILTQTGPDEVEAVFEEPQRAITPGQAAVFYQRDAILCGGLIV</sequence>
<dbReference type="NCBIfam" id="NF001138">
    <property type="entry name" value="PRK00143.1"/>
    <property type="match status" value="1"/>
</dbReference>
<evidence type="ECO:0000256" key="6">
    <source>
        <dbReference type="ARBA" id="ARBA00022840"/>
    </source>
</evidence>
<dbReference type="GO" id="GO:0005524">
    <property type="term" value="F:ATP binding"/>
    <property type="evidence" value="ECO:0007669"/>
    <property type="project" value="UniProtKB-KW"/>
</dbReference>
<dbReference type="FunFam" id="2.30.30.280:FF:000001">
    <property type="entry name" value="tRNA-specific 2-thiouridylase MnmA"/>
    <property type="match status" value="1"/>
</dbReference>
<evidence type="ECO:0000256" key="8">
    <source>
        <dbReference type="ARBA" id="ARBA00023157"/>
    </source>
</evidence>
<comment type="caution">
    <text evidence="14">The sequence shown here is derived from an EMBL/GenBank/DDBJ whole genome shotgun (WGS) entry which is preliminary data.</text>
</comment>
<feature type="binding site" evidence="11">
    <location>
        <begin position="8"/>
        <end position="15"/>
    </location>
    <ligand>
        <name>ATP</name>
        <dbReference type="ChEBI" id="CHEBI:30616"/>
    </ligand>
</feature>
<keyword evidence="4 11" id="KW-0819">tRNA processing</keyword>
<feature type="region of interest" description="Interaction with tRNA" evidence="11">
    <location>
        <begin position="300"/>
        <end position="301"/>
    </location>
</feature>
<evidence type="ECO:0000313" key="15">
    <source>
        <dbReference type="Proteomes" id="UP000292927"/>
    </source>
</evidence>